<sequence length="236" mass="27058">MIPSILSKRMCIYTLANKVFGNLMVRCADGILMKNAFATALGNCSFLVLRFNKYVANVRRKMRQTTNIGWKILQSHVCFISACFLSGCQTRLCLPDRDRSAFTNNRVLAKLSRIIALFTQCNTQKCKRLSSSPKETTRIVILCRYSPRSFQYWPIVNRNRFNSSSFGTGGIGNDEPALHSLKKHSLAGRMFKEYHRHYRLPNLFSFPMIPNMSCVDVSNCKVTKKNTVVLERHEKL</sequence>
<comment type="caution">
    <text evidence="1">The sequence shown here is derived from an EMBL/GenBank/DDBJ whole genome shotgun (WGS) entry which is preliminary data.</text>
</comment>
<evidence type="ECO:0000313" key="2">
    <source>
        <dbReference type="Proteomes" id="UP000054776"/>
    </source>
</evidence>
<proteinExistence type="predicted"/>
<gene>
    <name evidence="1" type="ORF">T01_16254</name>
</gene>
<name>A0A0V1C384_TRISP</name>
<organism evidence="1 2">
    <name type="scientific">Trichinella spiralis</name>
    <name type="common">Trichina worm</name>
    <dbReference type="NCBI Taxonomy" id="6334"/>
    <lineage>
        <taxon>Eukaryota</taxon>
        <taxon>Metazoa</taxon>
        <taxon>Ecdysozoa</taxon>
        <taxon>Nematoda</taxon>
        <taxon>Enoplea</taxon>
        <taxon>Dorylaimia</taxon>
        <taxon>Trichinellida</taxon>
        <taxon>Trichinellidae</taxon>
        <taxon>Trichinella</taxon>
    </lineage>
</organism>
<dbReference type="Proteomes" id="UP000054776">
    <property type="component" value="Unassembled WGS sequence"/>
</dbReference>
<reference evidence="1 2" key="1">
    <citation type="submission" date="2015-01" db="EMBL/GenBank/DDBJ databases">
        <title>Evolution of Trichinella species and genotypes.</title>
        <authorList>
            <person name="Korhonen P.K."/>
            <person name="Edoardo P."/>
            <person name="Giuseppe L.R."/>
            <person name="Gasser R.B."/>
        </authorList>
    </citation>
    <scope>NUCLEOTIDE SEQUENCE [LARGE SCALE GENOMIC DNA]</scope>
    <source>
        <strain evidence="1">ISS3</strain>
    </source>
</reference>
<dbReference type="AlphaFoldDB" id="A0A0V1C384"/>
<accession>A0A0V1C384</accession>
<protein>
    <submittedName>
        <fullName evidence="1">Uncharacterized protein</fullName>
    </submittedName>
</protein>
<dbReference type="InParanoid" id="A0A0V1C384"/>
<keyword evidence="2" id="KW-1185">Reference proteome</keyword>
<evidence type="ECO:0000313" key="1">
    <source>
        <dbReference type="EMBL" id="KRY43516.1"/>
    </source>
</evidence>
<dbReference type="OrthoDB" id="10622756at2759"/>
<dbReference type="EMBL" id="JYDH01000001">
    <property type="protein sequence ID" value="KRY43516.1"/>
    <property type="molecule type" value="Genomic_DNA"/>
</dbReference>